<evidence type="ECO:0000313" key="4">
    <source>
        <dbReference type="EMBL" id="PIZ71413.1"/>
    </source>
</evidence>
<evidence type="ECO:0000256" key="2">
    <source>
        <dbReference type="ARBA" id="ARBA00022723"/>
    </source>
</evidence>
<organism evidence="4 5">
    <name type="scientific">Candidatus Portnoybacteria bacterium CG_4_10_14_0_2_um_filter_39_11</name>
    <dbReference type="NCBI Taxonomy" id="1974797"/>
    <lineage>
        <taxon>Bacteria</taxon>
        <taxon>Candidatus Portnoyibacteriota</taxon>
    </lineage>
</organism>
<dbReference type="GO" id="GO:0016151">
    <property type="term" value="F:nickel cation binding"/>
    <property type="evidence" value="ECO:0007669"/>
    <property type="project" value="InterPro"/>
</dbReference>
<dbReference type="InterPro" id="IPR000688">
    <property type="entry name" value="HypA/HybF"/>
</dbReference>
<dbReference type="Pfam" id="PF01155">
    <property type="entry name" value="HypA"/>
    <property type="match status" value="1"/>
</dbReference>
<accession>A0A2M7UJI0</accession>
<gene>
    <name evidence="4" type="ORF">COY09_00700</name>
</gene>
<keyword evidence="1" id="KW-0533">Nickel</keyword>
<evidence type="ECO:0000256" key="1">
    <source>
        <dbReference type="ARBA" id="ARBA00022596"/>
    </source>
</evidence>
<keyword evidence="2" id="KW-0479">Metal-binding</keyword>
<protein>
    <recommendedName>
        <fullName evidence="6">Hydrogenase maturation nickel metallochaperone HypA</fullName>
    </recommendedName>
</protein>
<evidence type="ECO:0000313" key="5">
    <source>
        <dbReference type="Proteomes" id="UP000231071"/>
    </source>
</evidence>
<name>A0A2M7UJI0_9BACT</name>
<dbReference type="Proteomes" id="UP000231071">
    <property type="component" value="Unassembled WGS sequence"/>
</dbReference>
<dbReference type="GO" id="GO:0051604">
    <property type="term" value="P:protein maturation"/>
    <property type="evidence" value="ECO:0007669"/>
    <property type="project" value="InterPro"/>
</dbReference>
<evidence type="ECO:0008006" key="6">
    <source>
        <dbReference type="Google" id="ProtNLM"/>
    </source>
</evidence>
<proteinExistence type="predicted"/>
<evidence type="ECO:0000256" key="3">
    <source>
        <dbReference type="ARBA" id="ARBA00022833"/>
    </source>
</evidence>
<dbReference type="EMBL" id="PFOI01000014">
    <property type="protein sequence ID" value="PIZ71413.1"/>
    <property type="molecule type" value="Genomic_DNA"/>
</dbReference>
<keyword evidence="3" id="KW-0862">Zinc</keyword>
<comment type="caution">
    <text evidence="4">The sequence shown here is derived from an EMBL/GenBank/DDBJ whole genome shotgun (WGS) entry which is preliminary data.</text>
</comment>
<sequence>MHDLLLAKDILTETLKQARKLNLKKISKIIVSLGHIDESHAGYDHHSLHEITPTNLKFNFNLIKTGTIAGEATLGIKPMTKSGWCLKNIYGTK</sequence>
<dbReference type="AlphaFoldDB" id="A0A2M7UJI0"/>
<reference evidence="5" key="1">
    <citation type="submission" date="2017-09" db="EMBL/GenBank/DDBJ databases">
        <title>Depth-based differentiation of microbial function through sediment-hosted aquifers and enrichment of novel symbionts in the deep terrestrial subsurface.</title>
        <authorList>
            <person name="Probst A.J."/>
            <person name="Ladd B."/>
            <person name="Jarett J.K."/>
            <person name="Geller-Mcgrath D.E."/>
            <person name="Sieber C.M.K."/>
            <person name="Emerson J.B."/>
            <person name="Anantharaman K."/>
            <person name="Thomas B.C."/>
            <person name="Malmstrom R."/>
            <person name="Stieglmeier M."/>
            <person name="Klingl A."/>
            <person name="Woyke T."/>
            <person name="Ryan C.M."/>
            <person name="Banfield J.F."/>
        </authorList>
    </citation>
    <scope>NUCLEOTIDE SEQUENCE [LARGE SCALE GENOMIC DNA]</scope>
</reference>
<dbReference type="Gene3D" id="3.30.2320.50">
    <property type="match status" value="1"/>
</dbReference>